<reference evidence="2 3" key="1">
    <citation type="submission" date="2022-10" db="EMBL/GenBank/DDBJ databases">
        <title>Luteolibacter arcticus strain CCTCC AB 2014275, whole genome shotgun sequencing project.</title>
        <authorList>
            <person name="Zhao G."/>
            <person name="Shen L."/>
        </authorList>
    </citation>
    <scope>NUCLEOTIDE SEQUENCE [LARGE SCALE GENOMIC DNA]</scope>
    <source>
        <strain evidence="2 3">CCTCC AB 2014275</strain>
    </source>
</reference>
<evidence type="ECO:0000313" key="3">
    <source>
        <dbReference type="Proteomes" id="UP001320876"/>
    </source>
</evidence>
<organism evidence="2 3">
    <name type="scientific">Luteolibacter arcticus</name>
    <dbReference type="NCBI Taxonomy" id="1581411"/>
    <lineage>
        <taxon>Bacteria</taxon>
        <taxon>Pseudomonadati</taxon>
        <taxon>Verrucomicrobiota</taxon>
        <taxon>Verrucomicrobiia</taxon>
        <taxon>Verrucomicrobiales</taxon>
        <taxon>Verrucomicrobiaceae</taxon>
        <taxon>Luteolibacter</taxon>
    </lineage>
</organism>
<proteinExistence type="predicted"/>
<accession>A0ABT3GSC8</accession>
<gene>
    <name evidence="2" type="ORF">OKA05_27955</name>
</gene>
<evidence type="ECO:0000259" key="1">
    <source>
        <dbReference type="Pfam" id="PF08906"/>
    </source>
</evidence>
<dbReference type="InterPro" id="IPR015002">
    <property type="entry name" value="T6SS_Tdi1_C"/>
</dbReference>
<dbReference type="Pfam" id="PF08906">
    <property type="entry name" value="T6SS_Tdi1_C"/>
    <property type="match status" value="1"/>
</dbReference>
<feature type="domain" description="T6SS immunity protein Tdi1 C-terminal" evidence="1">
    <location>
        <begin position="69"/>
        <end position="139"/>
    </location>
</feature>
<name>A0ABT3GSC8_9BACT</name>
<sequence length="160" mass="17960">MHITWKELTVQFDPEKAGELLSDWRWLVGERTEFMLAGSLGDLFLRDETGQVLWLDTGAGQLSVVAGSHEEFRELLQQPNQVNEWFLPQLVGDLLASGKQLAPGQCFSYKVPPMLGGKVEPENFEPTDLSVHCSILGQIARKNQDLPDRTPIQRVTLSDD</sequence>
<evidence type="ECO:0000313" key="2">
    <source>
        <dbReference type="EMBL" id="MCW1926417.1"/>
    </source>
</evidence>
<comment type="caution">
    <text evidence="2">The sequence shown here is derived from an EMBL/GenBank/DDBJ whole genome shotgun (WGS) entry which is preliminary data.</text>
</comment>
<protein>
    <submittedName>
        <fullName evidence="2">DUF1851 domain-containing protein</fullName>
    </submittedName>
</protein>
<dbReference type="EMBL" id="JAPDDT010000026">
    <property type="protein sequence ID" value="MCW1926417.1"/>
    <property type="molecule type" value="Genomic_DNA"/>
</dbReference>
<keyword evidence="3" id="KW-1185">Reference proteome</keyword>
<dbReference type="Proteomes" id="UP001320876">
    <property type="component" value="Unassembled WGS sequence"/>
</dbReference>
<dbReference type="RefSeq" id="WP_264490525.1">
    <property type="nucleotide sequence ID" value="NZ_JAPDDT010000026.1"/>
</dbReference>